<name>A0A0A9F6Y4_ARUDO</name>
<sequence>MLNSKMQSLTSYGASSLSWTLGMAEEVVVAACEVMIINYCSLFMDTLDIFRLYRVGRLFICSIFTLSCPQQVKLIHMLEDHNAVAQESSY</sequence>
<evidence type="ECO:0000313" key="1">
    <source>
        <dbReference type="EMBL" id="JAE08795.1"/>
    </source>
</evidence>
<proteinExistence type="predicted"/>
<reference evidence="1" key="2">
    <citation type="journal article" date="2015" name="Data Brief">
        <title>Shoot transcriptome of the giant reed, Arundo donax.</title>
        <authorList>
            <person name="Barrero R.A."/>
            <person name="Guerrero F.D."/>
            <person name="Moolhuijzen P."/>
            <person name="Goolsby J.A."/>
            <person name="Tidwell J."/>
            <person name="Bellgard S.E."/>
            <person name="Bellgard M.I."/>
        </authorList>
    </citation>
    <scope>NUCLEOTIDE SEQUENCE</scope>
    <source>
        <tissue evidence="1">Shoot tissue taken approximately 20 cm above the soil surface</tissue>
    </source>
</reference>
<reference evidence="1" key="1">
    <citation type="submission" date="2014-09" db="EMBL/GenBank/DDBJ databases">
        <authorList>
            <person name="Magalhaes I.L.F."/>
            <person name="Oliveira U."/>
            <person name="Santos F.R."/>
            <person name="Vidigal T.H.D.A."/>
            <person name="Brescovit A.D."/>
            <person name="Santos A.J."/>
        </authorList>
    </citation>
    <scope>NUCLEOTIDE SEQUENCE</scope>
    <source>
        <tissue evidence="1">Shoot tissue taken approximately 20 cm above the soil surface</tissue>
    </source>
</reference>
<protein>
    <submittedName>
        <fullName evidence="1">Uncharacterized protein</fullName>
    </submittedName>
</protein>
<dbReference type="AlphaFoldDB" id="A0A0A9F6Y4"/>
<organism evidence="1">
    <name type="scientific">Arundo donax</name>
    <name type="common">Giant reed</name>
    <name type="synonym">Donax arundinaceus</name>
    <dbReference type="NCBI Taxonomy" id="35708"/>
    <lineage>
        <taxon>Eukaryota</taxon>
        <taxon>Viridiplantae</taxon>
        <taxon>Streptophyta</taxon>
        <taxon>Embryophyta</taxon>
        <taxon>Tracheophyta</taxon>
        <taxon>Spermatophyta</taxon>
        <taxon>Magnoliopsida</taxon>
        <taxon>Liliopsida</taxon>
        <taxon>Poales</taxon>
        <taxon>Poaceae</taxon>
        <taxon>PACMAD clade</taxon>
        <taxon>Arundinoideae</taxon>
        <taxon>Arundineae</taxon>
        <taxon>Arundo</taxon>
    </lineage>
</organism>
<accession>A0A0A9F6Y4</accession>
<dbReference type="EMBL" id="GBRH01189101">
    <property type="protein sequence ID" value="JAE08795.1"/>
    <property type="molecule type" value="Transcribed_RNA"/>
</dbReference>